<reference evidence="2" key="1">
    <citation type="journal article" date="2018" name="Viruses">
        <title>Novel Parvoviruses from Wild and Domestic Animals in Brazil Provide New Insights into Parvovirus Distribution and Diversity.</title>
        <authorList>
            <person name="de Souza W.M."/>
            <person name="Dennis T."/>
            <person name="Fumagalli M.J."/>
            <person name="Araujo J."/>
            <person name="Sabino-Santos G."/>
            <person name="Maia F.G."/>
            <person name="Acrani G.O."/>
            <person name="Carrasco A.O."/>
            <person name="Romeiro M.F."/>
            <person name="Modha S."/>
            <person name="Vieira L.C."/>
            <person name="Ometto T."/>
            <person name="Queiroz L.H."/>
            <person name="Durigon E.L."/>
            <person name="Nunes M.R."/>
            <person name="Figueiredo L.T."/>
            <person name="Gifford R.J."/>
        </authorList>
    </citation>
    <scope>NUCLEOTIDE SEQUENCE</scope>
    <source>
        <strain evidence="2">29</strain>
    </source>
</reference>
<evidence type="ECO:0000313" key="3">
    <source>
        <dbReference type="Proteomes" id="UP001162206"/>
    </source>
</evidence>
<dbReference type="EMBL" id="MG745672">
    <property type="protein sequence ID" value="AVR53747.1"/>
    <property type="molecule type" value="Genomic_DNA"/>
</dbReference>
<name>A0A2Z3DB12_9VIRU</name>
<feature type="compositionally biased region" description="Acidic residues" evidence="1">
    <location>
        <begin position="1"/>
        <end position="18"/>
    </location>
</feature>
<dbReference type="RefSeq" id="YP_010802415.1">
    <property type="nucleotide sequence ID" value="NC_077011.1"/>
</dbReference>
<accession>A0A2Z3DB12</accession>
<sequence>MELYCDEEMPESDPEEGPSDQIPPPKPRDYVIWGNDKKRWIESFVRKWQCAFGTFLDWWYCNIRRVNAVYTKVEHTPYKETFMDLWTEIREFYDMACDTERQIQENINSDNWTYNLHLDLQLTKGLEQTMGDYPLTIWCKVDELAKWCNQQIFSAGP</sequence>
<keyword evidence="3" id="KW-1185">Reference proteome</keyword>
<dbReference type="KEGG" id="vg:80541173"/>
<evidence type="ECO:0000256" key="1">
    <source>
        <dbReference type="SAM" id="MobiDB-lite"/>
    </source>
</evidence>
<proteinExistence type="predicted"/>
<evidence type="ECO:0000313" key="2">
    <source>
        <dbReference type="EMBL" id="AVR53747.1"/>
    </source>
</evidence>
<dbReference type="GeneID" id="80541173"/>
<protein>
    <submittedName>
        <fullName evidence="2">NP1 protein</fullName>
    </submittedName>
</protein>
<organism evidence="2 3">
    <name type="scientific">Pileated finch aveparvovirus</name>
    <dbReference type="NCBI Taxonomy" id="2137544"/>
    <lineage>
        <taxon>Viruses</taxon>
        <taxon>Monodnaviria</taxon>
        <taxon>Shotokuvirae</taxon>
        <taxon>Cossaviricota</taxon>
        <taxon>Quintoviricetes</taxon>
        <taxon>Piccovirales</taxon>
        <taxon>Parvoviridae</taxon>
        <taxon>Parvovirinae</taxon>
        <taxon>Aveparvovirus</taxon>
        <taxon>Aveparvovirus passeriform1</taxon>
    </lineage>
</organism>
<dbReference type="Proteomes" id="UP001162206">
    <property type="component" value="Segment"/>
</dbReference>
<feature type="region of interest" description="Disordered" evidence="1">
    <location>
        <begin position="1"/>
        <end position="27"/>
    </location>
</feature>